<gene>
    <name evidence="2" type="ORF">GGQ87_002336</name>
</gene>
<dbReference type="Proteomes" id="UP000587415">
    <property type="component" value="Unassembled WGS sequence"/>
</dbReference>
<proteinExistence type="predicted"/>
<feature type="domain" description="DUF3644" evidence="1">
    <location>
        <begin position="101"/>
        <end position="279"/>
    </location>
</feature>
<comment type="caution">
    <text evidence="2">The sequence shown here is derived from an EMBL/GenBank/DDBJ whole genome shotgun (WGS) entry which is preliminary data.</text>
</comment>
<organism evidence="2 3">
    <name type="scientific">Brevundimonas alba</name>
    <dbReference type="NCBI Taxonomy" id="74314"/>
    <lineage>
        <taxon>Bacteria</taxon>
        <taxon>Pseudomonadati</taxon>
        <taxon>Pseudomonadota</taxon>
        <taxon>Alphaproteobacteria</taxon>
        <taxon>Caulobacterales</taxon>
        <taxon>Caulobacteraceae</taxon>
        <taxon>Brevundimonas</taxon>
    </lineage>
</organism>
<accession>A0A7X5YLA9</accession>
<keyword evidence="3" id="KW-1185">Reference proteome</keyword>
<evidence type="ECO:0000259" key="1">
    <source>
        <dbReference type="Pfam" id="PF12358"/>
    </source>
</evidence>
<dbReference type="RefSeq" id="WP_209282548.1">
    <property type="nucleotide sequence ID" value="NZ_JAATJM010000002.1"/>
</dbReference>
<dbReference type="EMBL" id="JAATJM010000002">
    <property type="protein sequence ID" value="NJC42041.1"/>
    <property type="molecule type" value="Genomic_DNA"/>
</dbReference>
<evidence type="ECO:0000313" key="3">
    <source>
        <dbReference type="Proteomes" id="UP000587415"/>
    </source>
</evidence>
<evidence type="ECO:0000313" key="2">
    <source>
        <dbReference type="EMBL" id="NJC42041.1"/>
    </source>
</evidence>
<dbReference type="InterPro" id="IPR022104">
    <property type="entry name" value="DUF3644"/>
</dbReference>
<dbReference type="AlphaFoldDB" id="A0A7X5YLA9"/>
<dbReference type="Pfam" id="PF12358">
    <property type="entry name" value="DUF3644"/>
    <property type="match status" value="1"/>
</dbReference>
<name>A0A7X5YLA9_9CAUL</name>
<protein>
    <recommendedName>
        <fullName evidence="1">DUF3644 domain-containing protein</fullName>
    </recommendedName>
</protein>
<sequence>MTHLTACYGGDMARAPRGQSLERWEIALIKAMLARGGYNDQEVLAHFTRPTRSVNHRAIAEIRTATKHRTVRSASADELDEFLSAWPEIDPETGLSLRGDELLIKAREAMIAAVHLFNGAGLTFRTELFIVTTVIAWTYLLHAWFRREGIDYRYREADGSIRKTRQGEDCYWELGYCLRHARRPVPQGAVLNLEFLLELRHEIEHRSTSRIDDQVSAKLQACCLNFNDAIKDWFGPQYGLERRLPIALQFVTFSSEQRTALKRASALPPHIATMMDAFHLGLDDAQQADPAFAYRVAFVPKVGGRASNADLAVEFVKADSAEGEAINRVLLKEVNRRRYTPSEVWELMQAEGYPRFNRARHTELWQQLDAKNVARGFGQPGDYRNTWVWFDSWVERVRVHCQEQADRFR</sequence>
<reference evidence="2 3" key="1">
    <citation type="submission" date="2020-03" db="EMBL/GenBank/DDBJ databases">
        <title>Genomic Encyclopedia of Type Strains, Phase IV (KMG-IV): sequencing the most valuable type-strain genomes for metagenomic binning, comparative biology and taxonomic classification.</title>
        <authorList>
            <person name="Goeker M."/>
        </authorList>
    </citation>
    <scope>NUCLEOTIDE SEQUENCE [LARGE SCALE GENOMIC DNA]</scope>
    <source>
        <strain evidence="2 3">DSM 4736</strain>
    </source>
</reference>